<organism evidence="2 3">
    <name type="scientific">Variovorax dokdonensis</name>
    <dbReference type="NCBI Taxonomy" id="344883"/>
    <lineage>
        <taxon>Bacteria</taxon>
        <taxon>Pseudomonadati</taxon>
        <taxon>Pseudomonadota</taxon>
        <taxon>Betaproteobacteria</taxon>
        <taxon>Burkholderiales</taxon>
        <taxon>Comamonadaceae</taxon>
        <taxon>Variovorax</taxon>
    </lineage>
</organism>
<dbReference type="RefSeq" id="WP_286662066.1">
    <property type="nucleotide sequence ID" value="NZ_JASZYV010000005.1"/>
</dbReference>
<dbReference type="PANTHER" id="PTHR40590">
    <property type="entry name" value="CYTOPLASMIC PROTEIN-RELATED"/>
    <property type="match status" value="1"/>
</dbReference>
<keyword evidence="1" id="KW-0732">Signal</keyword>
<dbReference type="InterPro" id="IPR047111">
    <property type="entry name" value="YbaP-like"/>
</dbReference>
<name>A0ABT7NG71_9BURK</name>
<keyword evidence="3" id="KW-1185">Reference proteome</keyword>
<feature type="signal peptide" evidence="1">
    <location>
        <begin position="1"/>
        <end position="25"/>
    </location>
</feature>
<gene>
    <name evidence="2" type="ORF">QTH91_20840</name>
</gene>
<protein>
    <submittedName>
        <fullName evidence="2">TraB/GumN family protein</fullName>
    </submittedName>
</protein>
<evidence type="ECO:0000313" key="2">
    <source>
        <dbReference type="EMBL" id="MDM0046951.1"/>
    </source>
</evidence>
<accession>A0ABT7NG71</accession>
<proteinExistence type="predicted"/>
<feature type="chain" id="PRO_5045644955" evidence="1">
    <location>
        <begin position="26"/>
        <end position="324"/>
    </location>
</feature>
<dbReference type="Pfam" id="PF01963">
    <property type="entry name" value="TraB_PrgY_gumN"/>
    <property type="match status" value="1"/>
</dbReference>
<dbReference type="EMBL" id="JASZYV010000005">
    <property type="protein sequence ID" value="MDM0046951.1"/>
    <property type="molecule type" value="Genomic_DNA"/>
</dbReference>
<dbReference type="Proteomes" id="UP001174908">
    <property type="component" value="Unassembled WGS sequence"/>
</dbReference>
<evidence type="ECO:0000256" key="1">
    <source>
        <dbReference type="SAM" id="SignalP"/>
    </source>
</evidence>
<comment type="caution">
    <text evidence="2">The sequence shown here is derived from an EMBL/GenBank/DDBJ whole genome shotgun (WGS) entry which is preliminary data.</text>
</comment>
<dbReference type="InterPro" id="IPR002816">
    <property type="entry name" value="TraB/PrgY/GumN_fam"/>
</dbReference>
<sequence>MARHIRRTVALLAIGWALGHGTASAATPACPPLPQTVLTPAVVQEATQHPQDRGFLWRIEKDGHASWLYGTLHLGRAPWVVPGPKTSSALQQSDTLALELDVLDSESLQPLMSSGDPQRRVKVMTPERSKRLAALRKAACVDGPDNGIQKLSPILQATTLAGLSARADGLYADFGADVILAVTARKALVPVVALETASRQYAALVPATTREEGEMLDQFMQQLESGEMRSQMLELARLWSDSNLQRLSSYEQWCDCLNTALEKAQWKSLLDERNPHLADGIAAQHEKGRRVFAAVGALHMVGPNGLVNLLGQRGFAVTQVLPAR</sequence>
<evidence type="ECO:0000313" key="3">
    <source>
        <dbReference type="Proteomes" id="UP001174908"/>
    </source>
</evidence>
<dbReference type="PANTHER" id="PTHR40590:SF1">
    <property type="entry name" value="CYTOPLASMIC PROTEIN"/>
    <property type="match status" value="1"/>
</dbReference>
<dbReference type="CDD" id="cd14789">
    <property type="entry name" value="Tiki"/>
    <property type="match status" value="1"/>
</dbReference>
<reference evidence="2" key="1">
    <citation type="submission" date="2023-06" db="EMBL/GenBank/DDBJ databases">
        <authorList>
            <person name="Jiang Y."/>
            <person name="Liu Q."/>
        </authorList>
    </citation>
    <scope>NUCLEOTIDE SEQUENCE</scope>
    <source>
        <strain evidence="2">CGMCC 1.12089</strain>
    </source>
</reference>